<reference evidence="1" key="1">
    <citation type="submission" date="2014-09" db="EMBL/GenBank/DDBJ databases">
        <authorList>
            <person name="Magalhaes I.L.F."/>
            <person name="Oliveira U."/>
            <person name="Santos F.R."/>
            <person name="Vidigal T.H.D.A."/>
            <person name="Brescovit A.D."/>
            <person name="Santos A.J."/>
        </authorList>
    </citation>
    <scope>NUCLEOTIDE SEQUENCE</scope>
    <source>
        <tissue evidence="1">Shoot tissue taken approximately 20 cm above the soil surface</tissue>
    </source>
</reference>
<dbReference type="Gene3D" id="3.30.2350.10">
    <property type="entry name" value="Pseudouridine synthase"/>
    <property type="match status" value="1"/>
</dbReference>
<sequence>MALSLLRPRTPSSYHSDLSNLISKVDRPCLHAALLGFKHPHSGKILEFSCPPPEDFAEVLDELRRVTPTSDGSDGFIK</sequence>
<dbReference type="AlphaFoldDB" id="A0A0A9GKE7"/>
<dbReference type="GO" id="GO:0003723">
    <property type="term" value="F:RNA binding"/>
    <property type="evidence" value="ECO:0007669"/>
    <property type="project" value="InterPro"/>
</dbReference>
<evidence type="ECO:0000313" key="1">
    <source>
        <dbReference type="EMBL" id="JAE21113.1"/>
    </source>
</evidence>
<dbReference type="GO" id="GO:0001522">
    <property type="term" value="P:pseudouridine synthesis"/>
    <property type="evidence" value="ECO:0007669"/>
    <property type="project" value="InterPro"/>
</dbReference>
<name>A0A0A9GKE7_ARUDO</name>
<dbReference type="GO" id="GO:0009982">
    <property type="term" value="F:pseudouridine synthase activity"/>
    <property type="evidence" value="ECO:0007669"/>
    <property type="project" value="InterPro"/>
</dbReference>
<evidence type="ECO:0008006" key="2">
    <source>
        <dbReference type="Google" id="ProtNLM"/>
    </source>
</evidence>
<dbReference type="SUPFAM" id="SSF55120">
    <property type="entry name" value="Pseudouridine synthase"/>
    <property type="match status" value="1"/>
</dbReference>
<reference evidence="1" key="2">
    <citation type="journal article" date="2015" name="Data Brief">
        <title>Shoot transcriptome of the giant reed, Arundo donax.</title>
        <authorList>
            <person name="Barrero R.A."/>
            <person name="Guerrero F.D."/>
            <person name="Moolhuijzen P."/>
            <person name="Goolsby J.A."/>
            <person name="Tidwell J."/>
            <person name="Bellgard S.E."/>
            <person name="Bellgard M.I."/>
        </authorList>
    </citation>
    <scope>NUCLEOTIDE SEQUENCE</scope>
    <source>
        <tissue evidence="1">Shoot tissue taken approximately 20 cm above the soil surface</tissue>
    </source>
</reference>
<organism evidence="1">
    <name type="scientific">Arundo donax</name>
    <name type="common">Giant reed</name>
    <name type="synonym">Donax arundinaceus</name>
    <dbReference type="NCBI Taxonomy" id="35708"/>
    <lineage>
        <taxon>Eukaryota</taxon>
        <taxon>Viridiplantae</taxon>
        <taxon>Streptophyta</taxon>
        <taxon>Embryophyta</taxon>
        <taxon>Tracheophyta</taxon>
        <taxon>Spermatophyta</taxon>
        <taxon>Magnoliopsida</taxon>
        <taxon>Liliopsida</taxon>
        <taxon>Poales</taxon>
        <taxon>Poaceae</taxon>
        <taxon>PACMAD clade</taxon>
        <taxon>Arundinoideae</taxon>
        <taxon>Arundineae</taxon>
        <taxon>Arundo</taxon>
    </lineage>
</organism>
<dbReference type="EMBL" id="GBRH01176783">
    <property type="protein sequence ID" value="JAE21113.1"/>
    <property type="molecule type" value="Transcribed_RNA"/>
</dbReference>
<protein>
    <recommendedName>
        <fullName evidence="2">Pseudouridine synthase RsuA/RluA-like domain-containing protein</fullName>
    </recommendedName>
</protein>
<dbReference type="InterPro" id="IPR020103">
    <property type="entry name" value="PsdUridine_synth_cat_dom_sf"/>
</dbReference>
<proteinExistence type="predicted"/>
<accession>A0A0A9GKE7</accession>